<reference evidence="4" key="1">
    <citation type="submission" date="2022-08" db="EMBL/GenBank/DDBJ databases">
        <title>Novel sulfate-reducing endosymbionts in the free-living metamonad Anaeramoeba.</title>
        <authorList>
            <person name="Jerlstrom-Hultqvist J."/>
            <person name="Cepicka I."/>
            <person name="Gallot-Lavallee L."/>
            <person name="Salas-Leiva D."/>
            <person name="Curtis B.A."/>
            <person name="Zahonova K."/>
            <person name="Pipaliya S."/>
            <person name="Dacks J."/>
            <person name="Roger A.J."/>
        </authorList>
    </citation>
    <scope>NUCLEOTIDE SEQUENCE</scope>
    <source>
        <strain evidence="4">Schooner1</strain>
    </source>
</reference>
<feature type="domain" description="C2H2-type" evidence="3">
    <location>
        <begin position="7"/>
        <end position="37"/>
    </location>
</feature>
<name>A0ABQ8YYT4_9EUKA</name>
<evidence type="ECO:0000256" key="1">
    <source>
        <dbReference type="PROSITE-ProRule" id="PRU00042"/>
    </source>
</evidence>
<proteinExistence type="predicted"/>
<protein>
    <recommendedName>
        <fullName evidence="3">C2H2-type domain-containing protein</fullName>
    </recommendedName>
</protein>
<organism evidence="4 5">
    <name type="scientific">Anaeramoeba flamelloides</name>
    <dbReference type="NCBI Taxonomy" id="1746091"/>
    <lineage>
        <taxon>Eukaryota</taxon>
        <taxon>Metamonada</taxon>
        <taxon>Anaeramoebidae</taxon>
        <taxon>Anaeramoeba</taxon>
    </lineage>
</organism>
<dbReference type="PROSITE" id="PS50157">
    <property type="entry name" value="ZINC_FINGER_C2H2_2"/>
    <property type="match status" value="1"/>
</dbReference>
<evidence type="ECO:0000259" key="3">
    <source>
        <dbReference type="PROSITE" id="PS50157"/>
    </source>
</evidence>
<evidence type="ECO:0000313" key="4">
    <source>
        <dbReference type="EMBL" id="KAJ6249772.1"/>
    </source>
</evidence>
<keyword evidence="5" id="KW-1185">Reference proteome</keyword>
<evidence type="ECO:0000256" key="2">
    <source>
        <dbReference type="SAM" id="MobiDB-lite"/>
    </source>
</evidence>
<dbReference type="PROSITE" id="PS00028">
    <property type="entry name" value="ZINC_FINGER_C2H2_1"/>
    <property type="match status" value="1"/>
</dbReference>
<dbReference type="EMBL" id="JAOAOG010000090">
    <property type="protein sequence ID" value="KAJ6249772.1"/>
    <property type="molecule type" value="Genomic_DNA"/>
</dbReference>
<dbReference type="InterPro" id="IPR013087">
    <property type="entry name" value="Znf_C2H2_type"/>
</dbReference>
<accession>A0ABQ8YYT4</accession>
<feature type="region of interest" description="Disordered" evidence="2">
    <location>
        <begin position="206"/>
        <end position="232"/>
    </location>
</feature>
<sequence length="786" mass="92959">MNQNFKHLCTDKNCLKAFSSHKELIKHLKTKHSQQSRKKIIFKTSNTMNKNKKPLNQNNRKIKKNIHNKCKTLKFQNHSLIKSGLDTINTDNSSINNFQHSNLFNEENSSISSDLELNFETKRQKRNYLEENQFKTLDEFQENTNFNKNYLNCKNTINIDSLKSNNSINQIEEPNVLNNFTKYCEDFLLMSPEKIYQLKDQIDNNLREHDNKDTNYSNPTLSETSDDSISETSTYEDDFYETIETKFLKFSTDQNTQIENLNNSNKAYKLFKNILKNLKKNDNKSIRKELRIDVINGSNFFLNKNIIFENLEKLVTICQGRLIVNYPNTKGPIYGYLHQNDNQLNQEIILKPNFSLLSDLYNEFEIKFLVLLYFHNISVVSAGKFIQFSQAQFAFIKKRLKLNNSQIKKLGKCYIRSISTILYRIPKQLYLKKYKIIDVSYTQVYIENKQLKNHQIKEKIVYISPIHWINYILNSSLKQFLLDLSHSGNGNSVYDLKFKPCEIVDTLGFKLRNIEVKENEILFCGSFFFDGFRSQKRRSIKNLYFYPDNLKHKHRLKNYSIFLIMILKHNIQFQNIMRQTPLKDDLLLLENGISFNGNIVKFVTYQVTGDTVDLYPNKGMKSHNSLHSCSYCLTENNQEKFVDLNCESEKRNPNNIRFIQMDLIRRYELIENKYDLKLLELIEKLSGVKTQKQNIWIHDLGLDPTDVKEFPICWVHLILEGLLNYIITDFINQLTENQKEIIISRFKTVHLPHNLYRLSNPIRLKQRTVKHNTVSFTFKAQTFNEM</sequence>
<keyword evidence="1" id="KW-0862">Zinc</keyword>
<gene>
    <name evidence="4" type="ORF">M0813_16451</name>
</gene>
<keyword evidence="1" id="KW-0863">Zinc-finger</keyword>
<keyword evidence="1" id="KW-0479">Metal-binding</keyword>
<dbReference type="Proteomes" id="UP001150062">
    <property type="component" value="Unassembled WGS sequence"/>
</dbReference>
<evidence type="ECO:0000313" key="5">
    <source>
        <dbReference type="Proteomes" id="UP001150062"/>
    </source>
</evidence>
<comment type="caution">
    <text evidence="4">The sequence shown here is derived from an EMBL/GenBank/DDBJ whole genome shotgun (WGS) entry which is preliminary data.</text>
</comment>